<dbReference type="PANTHER" id="PTHR12869">
    <property type="entry name" value="SMALL SEVEN TRANSMEMBRANE DOMAIN-CONTAINING PROTEIN"/>
    <property type="match status" value="1"/>
</dbReference>
<dbReference type="OrthoDB" id="9993532at2759"/>
<comment type="similarity">
    <text evidence="8">Belongs to the TMEM147 family.</text>
</comment>
<evidence type="ECO:0000256" key="4">
    <source>
        <dbReference type="ARBA" id="ARBA00022692"/>
    </source>
</evidence>
<keyword evidence="4" id="KW-0812">Transmembrane</keyword>
<sequence length="186" mass="21173">MYLFLCLNLLFYGSILSFQLPRVGYRALRPALQIVRNNDGLSKCINVAVVYCLSQLLKMFLTTLMPQNIVLPLVLKQILYDALGAGVDLTASFYFFLRMMGRQESAVTIVTMGWTVSELILTKYVPIWSGTRELEFNWFFLQLSFEANLDLFVSTDLVNAKKRGLSSIFADQYLSHWGCILASDII</sequence>
<evidence type="ECO:0000256" key="2">
    <source>
        <dbReference type="ARBA" id="ARBA00004651"/>
    </source>
</evidence>
<keyword evidence="5" id="KW-0256">Endoplasmic reticulum</keyword>
<evidence type="ECO:0000256" key="7">
    <source>
        <dbReference type="ARBA" id="ARBA00023136"/>
    </source>
</evidence>
<keyword evidence="13" id="KW-1185">Reference proteome</keyword>
<evidence type="ECO:0000256" key="5">
    <source>
        <dbReference type="ARBA" id="ARBA00022824"/>
    </source>
</evidence>
<name>A0A448WQ68_9PLAT</name>
<comment type="caution">
    <text evidence="12">The sequence shown here is derived from an EMBL/GenBank/DDBJ whole genome shotgun (WGS) entry which is preliminary data.</text>
</comment>
<gene>
    <name evidence="12" type="ORF">PXEA_LOCUS10848</name>
</gene>
<proteinExistence type="inferred from homology"/>
<feature type="signal peptide" evidence="11">
    <location>
        <begin position="1"/>
        <end position="17"/>
    </location>
</feature>
<dbReference type="Proteomes" id="UP000784294">
    <property type="component" value="Unassembled WGS sequence"/>
</dbReference>
<dbReference type="Pfam" id="PF09767">
    <property type="entry name" value="DUF2053"/>
    <property type="match status" value="1"/>
</dbReference>
<evidence type="ECO:0000256" key="10">
    <source>
        <dbReference type="ARBA" id="ARBA00034899"/>
    </source>
</evidence>
<evidence type="ECO:0000256" key="1">
    <source>
        <dbReference type="ARBA" id="ARBA00004477"/>
    </source>
</evidence>
<organism evidence="12 13">
    <name type="scientific">Protopolystoma xenopodis</name>
    <dbReference type="NCBI Taxonomy" id="117903"/>
    <lineage>
        <taxon>Eukaryota</taxon>
        <taxon>Metazoa</taxon>
        <taxon>Spiralia</taxon>
        <taxon>Lophotrochozoa</taxon>
        <taxon>Platyhelminthes</taxon>
        <taxon>Monogenea</taxon>
        <taxon>Polyopisthocotylea</taxon>
        <taxon>Polystomatidea</taxon>
        <taxon>Polystomatidae</taxon>
        <taxon>Protopolystoma</taxon>
    </lineage>
</organism>
<dbReference type="EMBL" id="CAAALY010032493">
    <property type="protein sequence ID" value="VEL17408.1"/>
    <property type="molecule type" value="Genomic_DNA"/>
</dbReference>
<protein>
    <recommendedName>
        <fullName evidence="9">BOS complex subunit TMEM147</fullName>
    </recommendedName>
    <alternativeName>
        <fullName evidence="10">Transmembrane protein 147</fullName>
    </alternativeName>
</protein>
<dbReference type="GO" id="GO:0005886">
    <property type="term" value="C:plasma membrane"/>
    <property type="evidence" value="ECO:0007669"/>
    <property type="project" value="UniProtKB-SubCell"/>
</dbReference>
<dbReference type="PANTHER" id="PTHR12869:SF0">
    <property type="entry name" value="BOS COMPLEX SUBUNIT TMEM147"/>
    <property type="match status" value="1"/>
</dbReference>
<feature type="non-terminal residue" evidence="12">
    <location>
        <position position="1"/>
    </location>
</feature>
<accession>A0A448WQ68</accession>
<evidence type="ECO:0000256" key="11">
    <source>
        <dbReference type="SAM" id="SignalP"/>
    </source>
</evidence>
<comment type="subcellular location">
    <subcellularLocation>
        <location evidence="2">Cell membrane</location>
        <topology evidence="2">Multi-pass membrane protein</topology>
    </subcellularLocation>
    <subcellularLocation>
        <location evidence="1">Endoplasmic reticulum membrane</location>
        <topology evidence="1">Multi-pass membrane protein</topology>
    </subcellularLocation>
</comment>
<keyword evidence="3" id="KW-1003">Cell membrane</keyword>
<keyword evidence="7" id="KW-0472">Membrane</keyword>
<dbReference type="InterPro" id="IPR019164">
    <property type="entry name" value="TMEM147"/>
</dbReference>
<evidence type="ECO:0000313" key="12">
    <source>
        <dbReference type="EMBL" id="VEL17408.1"/>
    </source>
</evidence>
<evidence type="ECO:0000256" key="3">
    <source>
        <dbReference type="ARBA" id="ARBA00022475"/>
    </source>
</evidence>
<evidence type="ECO:0000256" key="9">
    <source>
        <dbReference type="ARBA" id="ARBA00034846"/>
    </source>
</evidence>
<evidence type="ECO:0000256" key="6">
    <source>
        <dbReference type="ARBA" id="ARBA00022989"/>
    </source>
</evidence>
<keyword evidence="11" id="KW-0732">Signal</keyword>
<dbReference type="AlphaFoldDB" id="A0A448WQ68"/>
<keyword evidence="6" id="KW-1133">Transmembrane helix</keyword>
<evidence type="ECO:0000256" key="8">
    <source>
        <dbReference type="ARBA" id="ARBA00034739"/>
    </source>
</evidence>
<feature type="chain" id="PRO_5019245639" description="BOS complex subunit TMEM147" evidence="11">
    <location>
        <begin position="18"/>
        <end position="186"/>
    </location>
</feature>
<evidence type="ECO:0000313" key="13">
    <source>
        <dbReference type="Proteomes" id="UP000784294"/>
    </source>
</evidence>
<reference evidence="12" key="1">
    <citation type="submission" date="2018-11" db="EMBL/GenBank/DDBJ databases">
        <authorList>
            <consortium name="Pathogen Informatics"/>
        </authorList>
    </citation>
    <scope>NUCLEOTIDE SEQUENCE</scope>
</reference>
<dbReference type="GO" id="GO:0005789">
    <property type="term" value="C:endoplasmic reticulum membrane"/>
    <property type="evidence" value="ECO:0007669"/>
    <property type="project" value="UniProtKB-SubCell"/>
</dbReference>